<evidence type="ECO:0000256" key="16">
    <source>
        <dbReference type="ARBA" id="ARBA00023054"/>
    </source>
</evidence>
<feature type="coiled-coil region" evidence="23">
    <location>
        <begin position="920"/>
        <end position="947"/>
    </location>
</feature>
<reference evidence="31" key="1">
    <citation type="submission" date="2025-08" db="UniProtKB">
        <authorList>
            <consortium name="Ensembl"/>
        </authorList>
    </citation>
    <scope>IDENTIFICATION</scope>
</reference>
<feature type="domain" description="CNH" evidence="29">
    <location>
        <begin position="1259"/>
        <end position="1531"/>
    </location>
</feature>
<comment type="similarity">
    <text evidence="4">Belongs to the protein kinase superfamily. AGC Ser/Thr protein kinase family. DMPK subfamily.</text>
</comment>
<keyword evidence="10" id="KW-0479">Metal-binding</keyword>
<feature type="compositionally biased region" description="Basic and acidic residues" evidence="24">
    <location>
        <begin position="1714"/>
        <end position="1727"/>
    </location>
</feature>
<feature type="domain" description="PH" evidence="25">
    <location>
        <begin position="1114"/>
        <end position="1233"/>
    </location>
</feature>
<comment type="cofactor">
    <cofactor evidence="1">
        <name>Mg(2+)</name>
        <dbReference type="ChEBI" id="CHEBI:18420"/>
    </cofactor>
</comment>
<organism evidence="31 32">
    <name type="scientific">Anser cygnoides</name>
    <name type="common">Swan goose</name>
    <dbReference type="NCBI Taxonomy" id="8845"/>
    <lineage>
        <taxon>Eukaryota</taxon>
        <taxon>Metazoa</taxon>
        <taxon>Chordata</taxon>
        <taxon>Craniata</taxon>
        <taxon>Vertebrata</taxon>
        <taxon>Euteleostomi</taxon>
        <taxon>Archelosauria</taxon>
        <taxon>Archosauria</taxon>
        <taxon>Dinosauria</taxon>
        <taxon>Saurischia</taxon>
        <taxon>Theropoda</taxon>
        <taxon>Coelurosauria</taxon>
        <taxon>Aves</taxon>
        <taxon>Neognathae</taxon>
        <taxon>Galloanserae</taxon>
        <taxon>Anseriformes</taxon>
        <taxon>Anatidae</taxon>
        <taxon>Anserinae</taxon>
        <taxon>Anser</taxon>
    </lineage>
</organism>
<dbReference type="Proteomes" id="UP000694521">
    <property type="component" value="Unplaced"/>
</dbReference>
<dbReference type="InterPro" id="IPR008271">
    <property type="entry name" value="Ser/Thr_kinase_AS"/>
</dbReference>
<evidence type="ECO:0000256" key="6">
    <source>
        <dbReference type="ARBA" id="ARBA00022490"/>
    </source>
</evidence>
<dbReference type="SMART" id="SM00285">
    <property type="entry name" value="PBD"/>
    <property type="match status" value="1"/>
</dbReference>
<evidence type="ECO:0000256" key="18">
    <source>
        <dbReference type="ARBA" id="ARBA00047899"/>
    </source>
</evidence>
<sequence>MQTETAMSGEVRLKQLEQFILDGPTQSNGQCFSVETLLDILICLYDECNNSPLRREKNILEYLEWAKPFTSKVKQMRLHKEDFEILKVIGRGAFGEVAVVKLKNADKVFAMKILNKWEMLKRAETACFREERDVLVNGDNQWITTLHYAFQDENYLYLVMDYYVGGDLLTLLSKFEDRLPEDMARFYLAEMVIAIDSVHQLHYVHRDIKPDNILMDVNGHIRLADFGSCLKLMEDGTVQSSVAVGTPDYISPEILQAMEDGKGKYGPECDWWSLGVCMYEMLYGETPFYAESLVETYGKIMNHKERFQFPAQVTDVSESAKDLIRRLICSREHRLGQNGIEDFKNHPFFAGIDWDNIKNCDAPYIPEVSSPTDTSNFDVDDDCLKNSETMPPPSHTAFSGHHLPFVGFTYTSSCVLSDRSCLRLTAGPPSMDLDASIQRTLEDSLATEAYERRIRRLEQEKLELSRKLQESTQTVQALQYSTVDGPITASKDLEIKSLKEEIEKLKKQVTDSDQLEQQLEEASTARRELDDASRQIKAFEKQVRTLKQEREDLNKELAESSDRLKSQAKELKDAHSQRKLAMQEFSEMNERLTDLHSQKQKLARQLRDKEEEMEVVMQKVESLRQELRRTERLKKELEVQAEAAAAEASKDRKLREKSEQYSKELESEVEGLKQKQVGRSPAVSYIEYQQEITKLKADLEKKSVFYEEELSKREIMHANEIKSLKKELRDAESQQLALKKEIMILKDKLEKTRRENQSEREEFETEFKQKYEREKILLTEENKKLSNELDKLTTMFERLSMNNRQLEEEMRDLADKKESVAHWEAQITEIIQWVSDEKDARGYLQALASKMTEELEALRNSSLGARATDMPWKMRRFAKLDMSARLELQSALDAEIRAKQAIQDELNKVKASCISTECKLQESEKKNLELLTDIERLKKETEELRSEKGVKHQDSQNSFLAFLNAPTSALDQFEIDSVENFTLSNTPSRDEDTKSHLHSRSRSPSTASETEPIEVMDHPPRSIHTPTMKTAYIGSGLSALKPKAHQFVVKSFNTPTKCNQCTSLMVGLIRQGCTCEVCGFSCHVTCADKAPAVCPIPPEQTKGPLGIDPQKGIGTAYEGHVRVPKPAGVKKGWQRALAVICDFKLFLYDIAEGKASQPSVIVSQVIDMRDEEFSVSSVLASDVIHANRKDIPCIFRVTASQLSASSNKCSILILADGENEKSKWVGVLNELHRILKKNKLKDRSVYVPKEAYDSTLPLIKTTQSAAIIDHERIALGNEEGLFVVHVTKDEIIRVGDNKKVHQIELIPNEQLIAVISGRNRHVRLFPMAALDGRETEFYKLAETKGCQSIVSGHVRHGAFTCLCVAMKRQVLCYELNQSKTRHKKIKEIQVQGNVQWMSVFSDRLCVGYQSGFLKYPLHGEGSPYSLLHPDDHTLSFISQQPTDAICAVEISNKEYLLCFSSVGVYVDCQGRRSRQQELMWPATPSSCCYNAPYLSVYSENAIDIFDVNSMEWIQTIPLKKVRPLNAEGSLNLLGLETIRLIYFKNKMAEGDELVVPETSDNSRKQMVRNINNKRRYSFRVPEEERMQQRREMLRDPEMRNKLISNPTNFNHIAHMGPGDGIQILKDLPMNLRPQESRTVFSGSVSIPSITKSRTEPGRSMSASSGLAARSSAQNGSALRREFSGGSYGAKRQPMASPSDGSLSSGGLDQGSDAPTRDYEREDSDSPRHSTASNSSNLSSPPSPVSPHKTKSLSLESSDHVSWDS</sequence>
<keyword evidence="15 22" id="KW-0067">ATP-binding</keyword>
<evidence type="ECO:0000313" key="32">
    <source>
        <dbReference type="Proteomes" id="UP000694521"/>
    </source>
</evidence>
<proteinExistence type="inferred from homology"/>
<dbReference type="InterPro" id="IPR031597">
    <property type="entry name" value="KELK"/>
</dbReference>
<dbReference type="FunFam" id="1.20.5.340:FF:000010">
    <property type="entry name" value="Non-specific serine/threonine protein kinase"/>
    <property type="match status" value="1"/>
</dbReference>
<dbReference type="GO" id="GO:0031032">
    <property type="term" value="P:actomyosin structure organization"/>
    <property type="evidence" value="ECO:0007669"/>
    <property type="project" value="TreeGrafter"/>
</dbReference>
<evidence type="ECO:0000256" key="13">
    <source>
        <dbReference type="ARBA" id="ARBA00022777"/>
    </source>
</evidence>
<dbReference type="CDD" id="cd20864">
    <property type="entry name" value="C1_MRCKalpha"/>
    <property type="match status" value="1"/>
</dbReference>
<dbReference type="InterPro" id="IPR017892">
    <property type="entry name" value="Pkinase_C"/>
</dbReference>
<evidence type="ECO:0000256" key="15">
    <source>
        <dbReference type="ARBA" id="ARBA00022840"/>
    </source>
</evidence>
<evidence type="ECO:0000259" key="28">
    <source>
        <dbReference type="PROSITE" id="PS50108"/>
    </source>
</evidence>
<dbReference type="SMART" id="SM00220">
    <property type="entry name" value="S_TKc"/>
    <property type="match status" value="1"/>
</dbReference>
<dbReference type="InterPro" id="IPR000095">
    <property type="entry name" value="CRIB_dom"/>
</dbReference>
<feature type="region of interest" description="Disordered" evidence="24">
    <location>
        <begin position="556"/>
        <end position="577"/>
    </location>
</feature>
<keyword evidence="14" id="KW-0862">Zinc</keyword>
<evidence type="ECO:0000256" key="24">
    <source>
        <dbReference type="SAM" id="MobiDB-lite"/>
    </source>
</evidence>
<dbReference type="GO" id="GO:0008270">
    <property type="term" value="F:zinc ion binding"/>
    <property type="evidence" value="ECO:0007669"/>
    <property type="project" value="UniProtKB-KW"/>
</dbReference>
<feature type="compositionally biased region" description="Polar residues" evidence="24">
    <location>
        <begin position="1636"/>
        <end position="1651"/>
    </location>
</feature>
<evidence type="ECO:0000256" key="19">
    <source>
        <dbReference type="ARBA" id="ARBA00048679"/>
    </source>
</evidence>
<feature type="domain" description="AGC-kinase C-terminal" evidence="30">
    <location>
        <begin position="350"/>
        <end position="420"/>
    </location>
</feature>
<protein>
    <recommendedName>
        <fullName evidence="20">Serine/threonine-protein kinase MRCK alpha</fullName>
        <ecNumber evidence="5">2.7.11.1</ecNumber>
    </recommendedName>
    <alternativeName>
        <fullName evidence="21">CDC42-binding protein kinase alpha</fullName>
    </alternativeName>
</protein>
<evidence type="ECO:0000259" key="25">
    <source>
        <dbReference type="PROSITE" id="PS50003"/>
    </source>
</evidence>
<dbReference type="Pfam" id="PF00780">
    <property type="entry name" value="CNH"/>
    <property type="match status" value="1"/>
</dbReference>
<evidence type="ECO:0000259" key="30">
    <source>
        <dbReference type="PROSITE" id="PS51285"/>
    </source>
</evidence>
<feature type="coiled-coil region" evidence="23">
    <location>
        <begin position="714"/>
        <end position="826"/>
    </location>
</feature>
<keyword evidence="32" id="KW-1185">Reference proteome</keyword>
<dbReference type="PANTHER" id="PTHR22988">
    <property type="entry name" value="MYOTONIC DYSTROPHY S/T KINASE-RELATED"/>
    <property type="match status" value="1"/>
</dbReference>
<dbReference type="SUPFAM" id="SSF57889">
    <property type="entry name" value="Cysteine-rich domain"/>
    <property type="match status" value="1"/>
</dbReference>
<name>A0A8B9DEL9_ANSCY</name>
<evidence type="ECO:0000256" key="20">
    <source>
        <dbReference type="ARBA" id="ARBA00073692"/>
    </source>
</evidence>
<dbReference type="Pfam" id="PF08826">
    <property type="entry name" value="DMPK_coil"/>
    <property type="match status" value="1"/>
</dbReference>
<keyword evidence="13" id="KW-0418">Kinase</keyword>
<dbReference type="InterPro" id="IPR001849">
    <property type="entry name" value="PH_domain"/>
</dbReference>
<feature type="region of interest" description="Disordered" evidence="24">
    <location>
        <begin position="1636"/>
        <end position="1764"/>
    </location>
</feature>
<dbReference type="PROSITE" id="PS50108">
    <property type="entry name" value="CRIB"/>
    <property type="match status" value="1"/>
</dbReference>
<keyword evidence="11 22" id="KW-0547">Nucleotide-binding</keyword>
<dbReference type="InterPro" id="IPR000961">
    <property type="entry name" value="AGC-kinase_C"/>
</dbReference>
<evidence type="ECO:0000256" key="2">
    <source>
        <dbReference type="ARBA" id="ARBA00004496"/>
    </source>
</evidence>
<feature type="compositionally biased region" description="Basic and acidic residues" evidence="24">
    <location>
        <begin position="556"/>
        <end position="576"/>
    </location>
</feature>
<dbReference type="Pfam" id="PF25346">
    <property type="entry name" value="PH_MRCK"/>
    <property type="match status" value="1"/>
</dbReference>
<dbReference type="PROSITE" id="PS50219">
    <property type="entry name" value="CNH"/>
    <property type="match status" value="1"/>
</dbReference>
<dbReference type="Gene3D" id="1.20.5.340">
    <property type="match status" value="1"/>
</dbReference>
<dbReference type="CDD" id="cd01243">
    <property type="entry name" value="PH_MRCK"/>
    <property type="match status" value="1"/>
</dbReference>
<keyword evidence="9" id="KW-0808">Transferase</keyword>
<dbReference type="InterPro" id="IPR017441">
    <property type="entry name" value="Protein_kinase_ATP_BS"/>
</dbReference>
<evidence type="ECO:0000256" key="23">
    <source>
        <dbReference type="SAM" id="Coils"/>
    </source>
</evidence>
<feature type="compositionally biased region" description="Low complexity" evidence="24">
    <location>
        <begin position="1696"/>
        <end position="1712"/>
    </location>
</feature>
<evidence type="ECO:0000313" key="31">
    <source>
        <dbReference type="Ensembl" id="ENSACDP00005005049.1"/>
    </source>
</evidence>
<evidence type="ECO:0000256" key="7">
    <source>
        <dbReference type="ARBA" id="ARBA00022527"/>
    </source>
</evidence>
<dbReference type="InterPro" id="IPR050839">
    <property type="entry name" value="Rho-assoc_Ser/Thr_Kinase"/>
</dbReference>
<dbReference type="Pfam" id="PF15796">
    <property type="entry name" value="KELK"/>
    <property type="match status" value="1"/>
</dbReference>
<dbReference type="PROSITE" id="PS51285">
    <property type="entry name" value="AGC_KINASE_CTER"/>
    <property type="match status" value="1"/>
</dbReference>
<keyword evidence="12" id="KW-0863">Zinc-finger</keyword>
<evidence type="ECO:0000259" key="29">
    <source>
        <dbReference type="PROSITE" id="PS50219"/>
    </source>
</evidence>
<dbReference type="GeneID" id="106031595"/>
<dbReference type="InterPro" id="IPR011993">
    <property type="entry name" value="PH-like_dom_sf"/>
</dbReference>
<dbReference type="InterPro" id="IPR057529">
    <property type="entry name" value="MRCK/ROCK_PH"/>
</dbReference>
<evidence type="ECO:0000256" key="22">
    <source>
        <dbReference type="PROSITE-ProRule" id="PRU10141"/>
    </source>
</evidence>
<evidence type="ECO:0000256" key="8">
    <source>
        <dbReference type="ARBA" id="ARBA00022553"/>
    </source>
</evidence>
<dbReference type="Pfam" id="PF00130">
    <property type="entry name" value="C1_1"/>
    <property type="match status" value="1"/>
</dbReference>
<dbReference type="CTD" id="8476"/>
<feature type="compositionally biased region" description="Polar residues" evidence="24">
    <location>
        <begin position="511"/>
        <end position="521"/>
    </location>
</feature>
<dbReference type="CDD" id="cd00132">
    <property type="entry name" value="CRIB"/>
    <property type="match status" value="1"/>
</dbReference>
<feature type="domain" description="Phorbol-ester/DAG-type" evidence="27">
    <location>
        <begin position="1044"/>
        <end position="1094"/>
    </location>
</feature>
<dbReference type="Gene3D" id="3.30.60.20">
    <property type="match status" value="1"/>
</dbReference>
<feature type="region of interest" description="Disordered" evidence="24">
    <location>
        <begin position="509"/>
        <end position="533"/>
    </location>
</feature>
<evidence type="ECO:0000256" key="4">
    <source>
        <dbReference type="ARBA" id="ARBA00005719"/>
    </source>
</evidence>
<dbReference type="PROSITE" id="PS00108">
    <property type="entry name" value="PROTEIN_KINASE_ST"/>
    <property type="match status" value="1"/>
</dbReference>
<evidence type="ECO:0000256" key="1">
    <source>
        <dbReference type="ARBA" id="ARBA00001946"/>
    </source>
</evidence>
<dbReference type="InterPro" id="IPR014930">
    <property type="entry name" value="Myotonic_dystrophy_kinase_coil"/>
</dbReference>
<evidence type="ECO:0000256" key="11">
    <source>
        <dbReference type="ARBA" id="ARBA00022741"/>
    </source>
</evidence>
<dbReference type="FunFam" id="3.30.60.20:FF:000005">
    <property type="entry name" value="Non-specific serine/threonine protein kinase"/>
    <property type="match status" value="1"/>
</dbReference>
<feature type="region of interest" description="Disordered" evidence="24">
    <location>
        <begin position="983"/>
        <end position="1025"/>
    </location>
</feature>
<keyword evidence="7" id="KW-0723">Serine/threonine-protein kinase</keyword>
<dbReference type="PROSITE" id="PS50003">
    <property type="entry name" value="PH_DOMAIN"/>
    <property type="match status" value="1"/>
</dbReference>
<evidence type="ECO:0000259" key="27">
    <source>
        <dbReference type="PROSITE" id="PS50081"/>
    </source>
</evidence>
<evidence type="ECO:0000256" key="14">
    <source>
        <dbReference type="ARBA" id="ARBA00022833"/>
    </source>
</evidence>
<dbReference type="FunFam" id="3.30.200.20:FF:001055">
    <property type="entry name" value="Serine/threonine-protein kinase MRCK beta"/>
    <property type="match status" value="1"/>
</dbReference>
<dbReference type="SMART" id="SM00036">
    <property type="entry name" value="CNH"/>
    <property type="match status" value="1"/>
</dbReference>
<feature type="domain" description="CRIB" evidence="28">
    <location>
        <begin position="1603"/>
        <end position="1616"/>
    </location>
</feature>
<dbReference type="GO" id="GO:0005737">
    <property type="term" value="C:cytoplasm"/>
    <property type="evidence" value="ECO:0007669"/>
    <property type="project" value="UniProtKB-SubCell"/>
</dbReference>
<dbReference type="InterPro" id="IPR046349">
    <property type="entry name" value="C1-like_sf"/>
</dbReference>
<gene>
    <name evidence="31" type="primary">CDC42BPA</name>
</gene>
<comment type="subcellular location">
    <subcellularLocation>
        <location evidence="3">Cell projection</location>
        <location evidence="3">Lamellipodium</location>
    </subcellularLocation>
    <subcellularLocation>
        <location evidence="2">Cytoplasm</location>
    </subcellularLocation>
</comment>
<dbReference type="Pfam" id="PF00433">
    <property type="entry name" value="Pkinase_C"/>
    <property type="match status" value="1"/>
</dbReference>
<evidence type="ECO:0000256" key="12">
    <source>
        <dbReference type="ARBA" id="ARBA00022771"/>
    </source>
</evidence>
<dbReference type="InterPro" id="IPR001180">
    <property type="entry name" value="CNH_dom"/>
</dbReference>
<dbReference type="InterPro" id="IPR002219">
    <property type="entry name" value="PKC_DAG/PE"/>
</dbReference>
<dbReference type="GO" id="GO:0005524">
    <property type="term" value="F:ATP binding"/>
    <property type="evidence" value="ECO:0007669"/>
    <property type="project" value="UniProtKB-UniRule"/>
</dbReference>
<keyword evidence="8" id="KW-0597">Phosphoprotein</keyword>
<dbReference type="Gene3D" id="3.30.200.20">
    <property type="entry name" value="Phosphorylase Kinase, domain 1"/>
    <property type="match status" value="1"/>
</dbReference>
<dbReference type="SMART" id="SM00109">
    <property type="entry name" value="C1"/>
    <property type="match status" value="1"/>
</dbReference>
<feature type="compositionally biased region" description="Basic and acidic residues" evidence="24">
    <location>
        <begin position="523"/>
        <end position="533"/>
    </location>
</feature>
<dbReference type="PROSITE" id="PS50011">
    <property type="entry name" value="PROTEIN_KINASE_DOM"/>
    <property type="match status" value="1"/>
</dbReference>
<dbReference type="Gene3D" id="1.10.510.10">
    <property type="entry name" value="Transferase(Phosphotransferase) domain 1"/>
    <property type="match status" value="1"/>
</dbReference>
<dbReference type="SUPFAM" id="SSF69322">
    <property type="entry name" value="Tricorn protease domain 2"/>
    <property type="match status" value="1"/>
</dbReference>
<dbReference type="GO" id="GO:0004674">
    <property type="term" value="F:protein serine/threonine kinase activity"/>
    <property type="evidence" value="ECO:0007669"/>
    <property type="project" value="UniProtKB-KW"/>
</dbReference>
<dbReference type="FunFam" id="1.10.510.10:FF:000014">
    <property type="entry name" value="Non-specific serine/threonine protein kinase"/>
    <property type="match status" value="1"/>
</dbReference>
<dbReference type="EC" id="2.7.11.1" evidence="5"/>
<feature type="binding site" evidence="22">
    <location>
        <position position="112"/>
    </location>
    <ligand>
        <name>ATP</name>
        <dbReference type="ChEBI" id="CHEBI:30616"/>
    </ligand>
</feature>
<keyword evidence="17" id="KW-0966">Cell projection</keyword>
<dbReference type="PROSITE" id="PS50081">
    <property type="entry name" value="ZF_DAG_PE_2"/>
    <property type="match status" value="1"/>
</dbReference>
<evidence type="ECO:0000256" key="17">
    <source>
        <dbReference type="ARBA" id="ARBA00023273"/>
    </source>
</evidence>
<feature type="compositionally biased region" description="Low complexity" evidence="24">
    <location>
        <begin position="1728"/>
        <end position="1739"/>
    </location>
</feature>
<dbReference type="Gene3D" id="2.30.29.30">
    <property type="entry name" value="Pleckstrin-homology domain (PH domain)/Phosphotyrosine-binding domain (PTB)"/>
    <property type="match status" value="1"/>
</dbReference>
<evidence type="ECO:0000259" key="26">
    <source>
        <dbReference type="PROSITE" id="PS50011"/>
    </source>
</evidence>
<dbReference type="SMART" id="SM00133">
    <property type="entry name" value="S_TK_X"/>
    <property type="match status" value="1"/>
</dbReference>
<evidence type="ECO:0000256" key="21">
    <source>
        <dbReference type="ARBA" id="ARBA00076683"/>
    </source>
</evidence>
<comment type="catalytic activity">
    <reaction evidence="18">
        <text>L-threonyl-[protein] + ATP = O-phospho-L-threonyl-[protein] + ADP + H(+)</text>
        <dbReference type="Rhea" id="RHEA:46608"/>
        <dbReference type="Rhea" id="RHEA-COMP:11060"/>
        <dbReference type="Rhea" id="RHEA-COMP:11605"/>
        <dbReference type="ChEBI" id="CHEBI:15378"/>
        <dbReference type="ChEBI" id="CHEBI:30013"/>
        <dbReference type="ChEBI" id="CHEBI:30616"/>
        <dbReference type="ChEBI" id="CHEBI:61977"/>
        <dbReference type="ChEBI" id="CHEBI:456216"/>
        <dbReference type="EC" id="2.7.11.1"/>
    </reaction>
</comment>
<dbReference type="SUPFAM" id="SSF56112">
    <property type="entry name" value="Protein kinase-like (PK-like)"/>
    <property type="match status" value="1"/>
</dbReference>
<feature type="compositionally biased region" description="Low complexity" evidence="24">
    <location>
        <begin position="1657"/>
        <end position="1672"/>
    </location>
</feature>
<evidence type="ECO:0000256" key="3">
    <source>
        <dbReference type="ARBA" id="ARBA00004510"/>
    </source>
</evidence>
<reference evidence="31" key="2">
    <citation type="submission" date="2025-09" db="UniProtKB">
        <authorList>
            <consortium name="Ensembl"/>
        </authorList>
    </citation>
    <scope>IDENTIFICATION</scope>
</reference>
<dbReference type="PANTHER" id="PTHR22988:SF31">
    <property type="entry name" value="SERINE_THREONINE-PROTEIN KINASE MRCK ALPHA"/>
    <property type="match status" value="1"/>
</dbReference>
<evidence type="ECO:0000256" key="5">
    <source>
        <dbReference type="ARBA" id="ARBA00012513"/>
    </source>
</evidence>
<dbReference type="Ensembl" id="ENSACDT00005006065.1">
    <property type="protein sequence ID" value="ENSACDP00005005049.1"/>
    <property type="gene ID" value="ENSACDG00005003695.1"/>
</dbReference>
<dbReference type="InterPro" id="IPR000719">
    <property type="entry name" value="Prot_kinase_dom"/>
</dbReference>
<dbReference type="SUPFAM" id="SSF50729">
    <property type="entry name" value="PH domain-like"/>
    <property type="match status" value="1"/>
</dbReference>
<keyword evidence="6" id="KW-0963">Cytoplasm</keyword>
<accession>A0A8B9DEL9</accession>
<keyword evidence="16 23" id="KW-0175">Coiled coil</keyword>
<dbReference type="RefSeq" id="XP_066849720.1">
    <property type="nucleotide sequence ID" value="XM_066993619.1"/>
</dbReference>
<comment type="catalytic activity">
    <reaction evidence="19">
        <text>L-seryl-[protein] + ATP = O-phospho-L-seryl-[protein] + ADP + H(+)</text>
        <dbReference type="Rhea" id="RHEA:17989"/>
        <dbReference type="Rhea" id="RHEA-COMP:9863"/>
        <dbReference type="Rhea" id="RHEA-COMP:11604"/>
        <dbReference type="ChEBI" id="CHEBI:15378"/>
        <dbReference type="ChEBI" id="CHEBI:29999"/>
        <dbReference type="ChEBI" id="CHEBI:30616"/>
        <dbReference type="ChEBI" id="CHEBI:83421"/>
        <dbReference type="ChEBI" id="CHEBI:456216"/>
        <dbReference type="EC" id="2.7.11.1"/>
    </reaction>
</comment>
<dbReference type="GO" id="GO:0042641">
    <property type="term" value="C:actomyosin"/>
    <property type="evidence" value="ECO:0007669"/>
    <property type="project" value="TreeGrafter"/>
</dbReference>
<feature type="domain" description="Protein kinase" evidence="26">
    <location>
        <begin position="83"/>
        <end position="349"/>
    </location>
</feature>
<dbReference type="SMART" id="SM00233">
    <property type="entry name" value="PH"/>
    <property type="match status" value="1"/>
</dbReference>
<dbReference type="GO" id="GO:0030027">
    <property type="term" value="C:lamellipodium"/>
    <property type="evidence" value="ECO:0007669"/>
    <property type="project" value="UniProtKB-SubCell"/>
</dbReference>
<dbReference type="PROSITE" id="PS00479">
    <property type="entry name" value="ZF_DAG_PE_1"/>
    <property type="match status" value="1"/>
</dbReference>
<evidence type="ECO:0000256" key="10">
    <source>
        <dbReference type="ARBA" id="ARBA00022723"/>
    </source>
</evidence>
<evidence type="ECO:0000256" key="9">
    <source>
        <dbReference type="ARBA" id="ARBA00022679"/>
    </source>
</evidence>
<dbReference type="PROSITE" id="PS00107">
    <property type="entry name" value="PROTEIN_KINASE_ATP"/>
    <property type="match status" value="1"/>
</dbReference>
<dbReference type="InterPro" id="IPR011009">
    <property type="entry name" value="Kinase-like_dom_sf"/>
</dbReference>
<dbReference type="FunFam" id="2.30.29.30:FF:000032">
    <property type="entry name" value="Non-specific serine/threonine protein kinase"/>
    <property type="match status" value="1"/>
</dbReference>
<dbReference type="Pfam" id="PF00069">
    <property type="entry name" value="Pkinase"/>
    <property type="match status" value="1"/>
</dbReference>